<evidence type="ECO:0000256" key="1">
    <source>
        <dbReference type="SAM" id="MobiDB-lite"/>
    </source>
</evidence>
<feature type="region of interest" description="Disordered" evidence="1">
    <location>
        <begin position="1"/>
        <end position="54"/>
    </location>
</feature>
<protein>
    <submittedName>
        <fullName evidence="2">Uncharacterized protein</fullName>
    </submittedName>
</protein>
<accession>A0A1V6N879</accession>
<reference evidence="3" key="1">
    <citation type="journal article" date="2017" name="Nat. Microbiol.">
        <title>Global analysis of biosynthetic gene clusters reveals vast potential of secondary metabolite production in Penicillium species.</title>
        <authorList>
            <person name="Nielsen J.C."/>
            <person name="Grijseels S."/>
            <person name="Prigent S."/>
            <person name="Ji B."/>
            <person name="Dainat J."/>
            <person name="Nielsen K.F."/>
            <person name="Frisvad J.C."/>
            <person name="Workman M."/>
            <person name="Nielsen J."/>
        </authorList>
    </citation>
    <scope>NUCLEOTIDE SEQUENCE [LARGE SCALE GENOMIC DNA]</scope>
    <source>
        <strain evidence="3">IBT 4502</strain>
    </source>
</reference>
<evidence type="ECO:0000313" key="3">
    <source>
        <dbReference type="Proteomes" id="UP000191408"/>
    </source>
</evidence>
<dbReference type="Proteomes" id="UP000191408">
    <property type="component" value="Unassembled WGS sequence"/>
</dbReference>
<feature type="compositionally biased region" description="Gly residues" evidence="1">
    <location>
        <begin position="478"/>
        <end position="535"/>
    </location>
</feature>
<dbReference type="EMBL" id="MDYM01000020">
    <property type="protein sequence ID" value="OQD60855.1"/>
    <property type="molecule type" value="Genomic_DNA"/>
</dbReference>
<sequence length="541" mass="57957">MDRPRRAAAAKPQGHYAPTSQKRKASDTGSGSARKKGKKPAQPQVDGMGLPIPVPAPADAAVPIPVIQPTPLDPAALALDLNKSYEGEIPPPTRPKRQTRWQQPAANPIMRLQHTPKGWNDQEPDLDPDDLDAQIARCRERISDNIMTRTFESRLRELLQEQKSRAAMMALQPAGLSWPVVQRLDTLQGTLEWLQKGNDEYELVANVTNIMAAYRAGQLRWNPGLVTYWSRGAQLCNPRPFRWDEFKIINAQYAGHTGFWVEGLDGPGPGAQRAEWVATPYPGKWQCTTFMNISIQLPESTIVPTGAFKPAPGQTSMPNSLVFVDDTGADIMQINKSDMRDLMSNNRDPNGIDPPFPPLIGTLPMLMANGASEHFICRQFEVNMYDLVNQEFFSPLWHPVQVLVYDDTFTKAQGRLNGPWPRHRLYSASAPDGTSYTYFGDVHSSLLSVPYVGPAQIPARLPDLPLHRVPGAKTAGGKAAGGKAAGGKAAGGKAAGGQVAGGQAAGGQVAGGQAAGGQVAGGQAAGGQVAGGQAAGGKAVP</sequence>
<comment type="caution">
    <text evidence="2">The sequence shown here is derived from an EMBL/GenBank/DDBJ whole genome shotgun (WGS) entry which is preliminary data.</text>
</comment>
<dbReference type="OrthoDB" id="4329446at2759"/>
<gene>
    <name evidence="2" type="ORF">PENPOL_c020G07324</name>
</gene>
<organism evidence="2 3">
    <name type="scientific">Penicillium polonicum</name>
    <dbReference type="NCBI Taxonomy" id="60169"/>
    <lineage>
        <taxon>Eukaryota</taxon>
        <taxon>Fungi</taxon>
        <taxon>Dikarya</taxon>
        <taxon>Ascomycota</taxon>
        <taxon>Pezizomycotina</taxon>
        <taxon>Eurotiomycetes</taxon>
        <taxon>Eurotiomycetidae</taxon>
        <taxon>Eurotiales</taxon>
        <taxon>Aspergillaceae</taxon>
        <taxon>Penicillium</taxon>
    </lineage>
</organism>
<dbReference type="AlphaFoldDB" id="A0A1V6N879"/>
<proteinExistence type="predicted"/>
<keyword evidence="3" id="KW-1185">Reference proteome</keyword>
<evidence type="ECO:0000313" key="2">
    <source>
        <dbReference type="EMBL" id="OQD60855.1"/>
    </source>
</evidence>
<name>A0A1V6N879_PENPO</name>
<dbReference type="STRING" id="60169.A0A1V6N879"/>
<feature type="region of interest" description="Disordered" evidence="1">
    <location>
        <begin position="472"/>
        <end position="541"/>
    </location>
</feature>